<dbReference type="InterPro" id="IPR012340">
    <property type="entry name" value="NA-bd_OB-fold"/>
</dbReference>
<organism evidence="4 5">
    <name type="scientific">Candidatus Fimiplasma intestinipullorum</name>
    <dbReference type="NCBI Taxonomy" id="2840825"/>
    <lineage>
        <taxon>Bacteria</taxon>
        <taxon>Bacillati</taxon>
        <taxon>Bacillota</taxon>
        <taxon>Clostridia</taxon>
        <taxon>Eubacteriales</taxon>
        <taxon>Candidatus Fimiplasma</taxon>
    </lineage>
</organism>
<reference evidence="4" key="1">
    <citation type="submission" date="2020-10" db="EMBL/GenBank/DDBJ databases">
        <authorList>
            <person name="Gilroy R."/>
        </authorList>
    </citation>
    <scope>NUCLEOTIDE SEQUENCE</scope>
    <source>
        <strain evidence="4">CHK195-11698</strain>
    </source>
</reference>
<dbReference type="CDD" id="cd00077">
    <property type="entry name" value="HDc"/>
    <property type="match status" value="1"/>
</dbReference>
<dbReference type="EMBL" id="DVMJ01000008">
    <property type="protein sequence ID" value="HIU12725.1"/>
    <property type="molecule type" value="Genomic_DNA"/>
</dbReference>
<dbReference type="InterPro" id="IPR006674">
    <property type="entry name" value="HD_domain"/>
</dbReference>
<accession>A0A9D1HL85</accession>
<dbReference type="Gene3D" id="1.10.3210.10">
    <property type="entry name" value="Hypothetical protein af1432"/>
    <property type="match status" value="1"/>
</dbReference>
<dbReference type="SUPFAM" id="SSF109604">
    <property type="entry name" value="HD-domain/PDEase-like"/>
    <property type="match status" value="1"/>
</dbReference>
<dbReference type="InterPro" id="IPR050798">
    <property type="entry name" value="YhaM_exoribonuc/phosphodiest"/>
</dbReference>
<feature type="domain" description="OB" evidence="2">
    <location>
        <begin position="5"/>
        <end position="65"/>
    </location>
</feature>
<keyword evidence="1" id="KW-0378">Hydrolase</keyword>
<dbReference type="Proteomes" id="UP000824175">
    <property type="component" value="Unassembled WGS sequence"/>
</dbReference>
<dbReference type="FunFam" id="1.10.3210.10:FF:000008">
    <property type="entry name" value="3'-5' exoribonuclease YhaM"/>
    <property type="match status" value="1"/>
</dbReference>
<dbReference type="PANTHER" id="PTHR37294:SF1">
    <property type="entry name" value="3'-5' EXORIBONUCLEASE YHAM"/>
    <property type="match status" value="1"/>
</dbReference>
<dbReference type="AlphaFoldDB" id="A0A9D1HL85"/>
<evidence type="ECO:0000256" key="1">
    <source>
        <dbReference type="ARBA" id="ARBA00022801"/>
    </source>
</evidence>
<dbReference type="GO" id="GO:0031125">
    <property type="term" value="P:rRNA 3'-end processing"/>
    <property type="evidence" value="ECO:0007669"/>
    <property type="project" value="TreeGrafter"/>
</dbReference>
<evidence type="ECO:0000313" key="4">
    <source>
        <dbReference type="EMBL" id="HIU12725.1"/>
    </source>
</evidence>
<evidence type="ECO:0000313" key="5">
    <source>
        <dbReference type="Proteomes" id="UP000824175"/>
    </source>
</evidence>
<dbReference type="InterPro" id="IPR004365">
    <property type="entry name" value="NA-bd_OB_tRNA"/>
</dbReference>
<reference evidence="4" key="2">
    <citation type="journal article" date="2021" name="PeerJ">
        <title>Extensive microbial diversity within the chicken gut microbiome revealed by metagenomics and culture.</title>
        <authorList>
            <person name="Gilroy R."/>
            <person name="Ravi A."/>
            <person name="Getino M."/>
            <person name="Pursley I."/>
            <person name="Horton D.L."/>
            <person name="Alikhan N.F."/>
            <person name="Baker D."/>
            <person name="Gharbi K."/>
            <person name="Hall N."/>
            <person name="Watson M."/>
            <person name="Adriaenssens E.M."/>
            <person name="Foster-Nyarko E."/>
            <person name="Jarju S."/>
            <person name="Secka A."/>
            <person name="Antonio M."/>
            <person name="Oren A."/>
            <person name="Chaudhuri R.R."/>
            <person name="La Ragione R."/>
            <person name="Hildebrand F."/>
            <person name="Pallen M.J."/>
        </authorList>
    </citation>
    <scope>NUCLEOTIDE SEQUENCE</scope>
    <source>
        <strain evidence="4">CHK195-11698</strain>
    </source>
</reference>
<dbReference type="InterPro" id="IPR003607">
    <property type="entry name" value="HD/PDEase_dom"/>
</dbReference>
<name>A0A9D1HL85_9FIRM</name>
<dbReference type="Pfam" id="PF01336">
    <property type="entry name" value="tRNA_anti-codon"/>
    <property type="match status" value="1"/>
</dbReference>
<gene>
    <name evidence="4" type="ORF">IAD15_01465</name>
</gene>
<comment type="caution">
    <text evidence="4">The sequence shown here is derived from an EMBL/GenBank/DDBJ whole genome shotgun (WGS) entry which is preliminary data.</text>
</comment>
<feature type="domain" description="HD" evidence="3">
    <location>
        <begin position="137"/>
        <end position="253"/>
    </location>
</feature>
<evidence type="ECO:0000259" key="3">
    <source>
        <dbReference type="Pfam" id="PF01966"/>
    </source>
</evidence>
<evidence type="ECO:0000259" key="2">
    <source>
        <dbReference type="Pfam" id="PF01336"/>
    </source>
</evidence>
<dbReference type="PANTHER" id="PTHR37294">
    <property type="entry name" value="3'-5' EXORIBONUCLEASE YHAM"/>
    <property type="match status" value="1"/>
</dbReference>
<sequence length="288" mass="32223">MIGRNNKATYLTLVLQDDSGTIDAKLWNAKPEQVESLKMGCVVEVTGDVIRYGEELQLKIEKIDIVSTDPEMQIQYLKQSPLSVEQLQAGLQSYIDQLNDEAIALIVSTLFERHMQAFLRYPAASRNHHEYVSGLSYHTLCMLKMAEAVCGIHPSLNKDFLYGGILLHDLGKIIELSGPVVPEYTLEGKLLGHISIGANLVAEAAKELGLEGESVTILKHLVLSHHGKMEFGSPVLPQIREAEVIYMIDNLDAKINMLDKALENVEPGHFTKRIFPLDNRSFYKPKEK</sequence>
<protein>
    <submittedName>
        <fullName evidence="4">HD domain-containing protein</fullName>
    </submittedName>
</protein>
<dbReference type="GO" id="GO:0016787">
    <property type="term" value="F:hydrolase activity"/>
    <property type="evidence" value="ECO:0007669"/>
    <property type="project" value="UniProtKB-KW"/>
</dbReference>
<dbReference type="Pfam" id="PF01966">
    <property type="entry name" value="HD"/>
    <property type="match status" value="1"/>
</dbReference>
<proteinExistence type="predicted"/>
<dbReference type="SUPFAM" id="SSF50249">
    <property type="entry name" value="Nucleic acid-binding proteins"/>
    <property type="match status" value="1"/>
</dbReference>
<dbReference type="Gene3D" id="2.40.50.140">
    <property type="entry name" value="Nucleic acid-binding proteins"/>
    <property type="match status" value="1"/>
</dbReference>
<dbReference type="GO" id="GO:0003676">
    <property type="term" value="F:nucleic acid binding"/>
    <property type="evidence" value="ECO:0007669"/>
    <property type="project" value="InterPro"/>
</dbReference>